<feature type="region of interest" description="Disordered" evidence="1">
    <location>
        <begin position="20"/>
        <end position="39"/>
    </location>
</feature>
<accession>A0A7W7PQK9</accession>
<evidence type="ECO:0000313" key="3">
    <source>
        <dbReference type="Proteomes" id="UP000579523"/>
    </source>
</evidence>
<dbReference type="EMBL" id="JACHJI010000002">
    <property type="protein sequence ID" value="MBB4897723.1"/>
    <property type="molecule type" value="Genomic_DNA"/>
</dbReference>
<gene>
    <name evidence="2" type="ORF">FHS37_001750</name>
</gene>
<comment type="caution">
    <text evidence="2">The sequence shown here is derived from an EMBL/GenBank/DDBJ whole genome shotgun (WGS) entry which is preliminary data.</text>
</comment>
<protein>
    <submittedName>
        <fullName evidence="2">Uncharacterized protein</fullName>
    </submittedName>
</protein>
<proteinExistence type="predicted"/>
<dbReference type="AlphaFoldDB" id="A0A7W7PQK9"/>
<name>A0A7W7PQK9_9ACTN</name>
<keyword evidence="3" id="KW-1185">Reference proteome</keyword>
<sequence>MSDAVVRGFEELEDGLARQVDEKTKVEDKRKNKGDRGGT</sequence>
<organism evidence="2 3">
    <name type="scientific">Streptomyces griseomycini</name>
    <dbReference type="NCBI Taxonomy" id="66895"/>
    <lineage>
        <taxon>Bacteria</taxon>
        <taxon>Bacillati</taxon>
        <taxon>Actinomycetota</taxon>
        <taxon>Actinomycetes</taxon>
        <taxon>Kitasatosporales</taxon>
        <taxon>Streptomycetaceae</taxon>
        <taxon>Streptomyces</taxon>
    </lineage>
</organism>
<evidence type="ECO:0000313" key="2">
    <source>
        <dbReference type="EMBL" id="MBB4897723.1"/>
    </source>
</evidence>
<reference evidence="2 3" key="1">
    <citation type="submission" date="2020-08" db="EMBL/GenBank/DDBJ databases">
        <title>Genomic Encyclopedia of Type Strains, Phase III (KMG-III): the genomes of soil and plant-associated and newly described type strains.</title>
        <authorList>
            <person name="Whitman W."/>
        </authorList>
    </citation>
    <scope>NUCLEOTIDE SEQUENCE [LARGE SCALE GENOMIC DNA]</scope>
    <source>
        <strain evidence="2 3">CECT 3273</strain>
    </source>
</reference>
<evidence type="ECO:0000256" key="1">
    <source>
        <dbReference type="SAM" id="MobiDB-lite"/>
    </source>
</evidence>
<dbReference type="Proteomes" id="UP000579523">
    <property type="component" value="Unassembled WGS sequence"/>
</dbReference>